<dbReference type="PANTHER" id="PTHR31293">
    <property type="entry name" value="RNI-LIKE SUPERFAMILY PROTEIN"/>
    <property type="match status" value="1"/>
</dbReference>
<dbReference type="Pfam" id="PF00646">
    <property type="entry name" value="F-box"/>
    <property type="match status" value="1"/>
</dbReference>
<evidence type="ECO:0000313" key="2">
    <source>
        <dbReference type="EMBL" id="KAG7544185.1"/>
    </source>
</evidence>
<dbReference type="InterPro" id="IPR006566">
    <property type="entry name" value="FBD"/>
</dbReference>
<organism evidence="2 3">
    <name type="scientific">Arabidopsis thaliana x Arabidopsis arenosa</name>
    <dbReference type="NCBI Taxonomy" id="1240361"/>
    <lineage>
        <taxon>Eukaryota</taxon>
        <taxon>Viridiplantae</taxon>
        <taxon>Streptophyta</taxon>
        <taxon>Embryophyta</taxon>
        <taxon>Tracheophyta</taxon>
        <taxon>Spermatophyta</taxon>
        <taxon>Magnoliopsida</taxon>
        <taxon>eudicotyledons</taxon>
        <taxon>Gunneridae</taxon>
        <taxon>Pentapetalae</taxon>
        <taxon>rosids</taxon>
        <taxon>malvids</taxon>
        <taxon>Brassicales</taxon>
        <taxon>Brassicaceae</taxon>
        <taxon>Camelineae</taxon>
        <taxon>Arabidopsis</taxon>
    </lineage>
</organism>
<dbReference type="InterPro" id="IPR053781">
    <property type="entry name" value="F-box_AtFBL13-like"/>
</dbReference>
<proteinExistence type="predicted"/>
<dbReference type="CDD" id="cd22160">
    <property type="entry name" value="F-box_AtFBL13-like"/>
    <property type="match status" value="1"/>
</dbReference>
<accession>A0A8T1YE00</accession>
<dbReference type="PANTHER" id="PTHR31293:SF16">
    <property type="entry name" value="RNI-LIKE SUPERFAMILY PROTEIN"/>
    <property type="match status" value="1"/>
</dbReference>
<name>A0A8T1YE00_9BRAS</name>
<protein>
    <submittedName>
        <fullName evidence="2">F-box domain</fullName>
    </submittedName>
</protein>
<feature type="domain" description="F-box" evidence="1">
    <location>
        <begin position="12"/>
        <end position="60"/>
    </location>
</feature>
<comment type="caution">
    <text evidence="2">The sequence shown here is derived from an EMBL/GenBank/DDBJ whole genome shotgun (WGS) entry which is preliminary data.</text>
</comment>
<gene>
    <name evidence="2" type="ORF">ISN45_Aa07g040490</name>
</gene>
<evidence type="ECO:0000259" key="1">
    <source>
        <dbReference type="PROSITE" id="PS50181"/>
    </source>
</evidence>
<dbReference type="InterPro" id="IPR055294">
    <property type="entry name" value="FBL60-like"/>
</dbReference>
<dbReference type="InterPro" id="IPR055411">
    <property type="entry name" value="LRR_FXL15/At3g58940/PEG3-like"/>
</dbReference>
<dbReference type="InterPro" id="IPR001810">
    <property type="entry name" value="F-box_dom"/>
</dbReference>
<dbReference type="Pfam" id="PF24758">
    <property type="entry name" value="LRR_At5g56370"/>
    <property type="match status" value="1"/>
</dbReference>
<sequence length="524" mass="59745">MGSKKKDCGGGRDIISGLPDELICHILSFLPTKEAASTTVLAKRWKPLLRSVPSLDFDDSLCFNPPMTYEERTTNATSFMRFVDGVLALQGNAKINRFHFKGEDIIDQMWVLEMIPNVLKRGVSDLDLDISSLWDSFDSMFYHLPPKIFVSETLVRLKLKFVQGVNISVEGDVSLPMLKILHLDYFKIVTGTFNKLLSGCHALEELLLYNLMWDKSLEPGPCFVNVSIPTLKRLTFRRFEEFDEAEDFNKSVSLSIFENPNLVYIEYIDSIADRYQQQVSLDSLVEASLGLRLRSDLVYNQRYHETEYSMSFKEKSNVTKLLTGICNVKILCLSDNTLEVLGCCRDTIPVFNNLLELTIETKPDGIWKSLPAMLKNCPNLVTLVFEGMHHIYSDRCEDEDGCLCRYRTGFGVDVVARTCLSSSPVKVLKILNFGDICDDHEDVEDDDEDEEFVYCLREQIEHVEHFIEKMPNLEKVILHYYTSSDEDVMKKVFKKLEKLPRVASANCKIQLISDNLSLSSNASG</sequence>
<reference evidence="2 3" key="1">
    <citation type="submission" date="2020-12" db="EMBL/GenBank/DDBJ databases">
        <title>Concerted genomic and epigenomic changes stabilize Arabidopsis allopolyploids.</title>
        <authorList>
            <person name="Chen Z."/>
        </authorList>
    </citation>
    <scope>NUCLEOTIDE SEQUENCE [LARGE SCALE GENOMIC DNA]</scope>
    <source>
        <strain evidence="2">Allo738</strain>
        <tissue evidence="2">Leaf</tissue>
    </source>
</reference>
<dbReference type="PROSITE" id="PS50181">
    <property type="entry name" value="FBOX"/>
    <property type="match status" value="1"/>
</dbReference>
<evidence type="ECO:0000313" key="3">
    <source>
        <dbReference type="Proteomes" id="UP000694240"/>
    </source>
</evidence>
<dbReference type="Proteomes" id="UP000694240">
    <property type="component" value="Chromosome 12"/>
</dbReference>
<dbReference type="EMBL" id="JAEFBK010000012">
    <property type="protein sequence ID" value="KAG7544185.1"/>
    <property type="molecule type" value="Genomic_DNA"/>
</dbReference>
<dbReference type="AlphaFoldDB" id="A0A8T1YE00"/>
<keyword evidence="3" id="KW-1185">Reference proteome</keyword>
<dbReference type="SMART" id="SM00579">
    <property type="entry name" value="FBD"/>
    <property type="match status" value="1"/>
</dbReference>